<organism evidence="1">
    <name type="scientific">Sesamum radiatum</name>
    <name type="common">Black benniseed</name>
    <dbReference type="NCBI Taxonomy" id="300843"/>
    <lineage>
        <taxon>Eukaryota</taxon>
        <taxon>Viridiplantae</taxon>
        <taxon>Streptophyta</taxon>
        <taxon>Embryophyta</taxon>
        <taxon>Tracheophyta</taxon>
        <taxon>Spermatophyta</taxon>
        <taxon>Magnoliopsida</taxon>
        <taxon>eudicotyledons</taxon>
        <taxon>Gunneridae</taxon>
        <taxon>Pentapetalae</taxon>
        <taxon>asterids</taxon>
        <taxon>lamiids</taxon>
        <taxon>Lamiales</taxon>
        <taxon>Pedaliaceae</taxon>
        <taxon>Sesamum</taxon>
    </lineage>
</organism>
<evidence type="ECO:0000313" key="1">
    <source>
        <dbReference type="EMBL" id="KAL0386129.1"/>
    </source>
</evidence>
<comment type="caution">
    <text evidence="1">The sequence shown here is derived from an EMBL/GenBank/DDBJ whole genome shotgun (WGS) entry which is preliminary data.</text>
</comment>
<protein>
    <submittedName>
        <fullName evidence="1">Retrovirus-related Pol polyprotein from transposon TNT 1-94</fullName>
    </submittedName>
</protein>
<name>A0AAW2S130_SESRA</name>
<dbReference type="CDD" id="cd09272">
    <property type="entry name" value="RNase_HI_RT_Ty1"/>
    <property type="match status" value="1"/>
</dbReference>
<dbReference type="EMBL" id="JACGWJ010000012">
    <property type="protein sequence ID" value="KAL0386129.1"/>
    <property type="molecule type" value="Genomic_DNA"/>
</dbReference>
<proteinExistence type="predicted"/>
<accession>A0AAW2S130</accession>
<dbReference type="AlphaFoldDB" id="A0AAW2S130"/>
<sequence length="86" mass="9865">MDNKSAIALAKNPVFHDRSKHIDARFHFIRDCIANKEIEVEYIKTLDQVADIFTMTLKKDRFQQLRKMIGVVKESSLEGGVENSKG</sequence>
<reference evidence="1" key="1">
    <citation type="submission" date="2020-06" db="EMBL/GenBank/DDBJ databases">
        <authorList>
            <person name="Li T."/>
            <person name="Hu X."/>
            <person name="Zhang T."/>
            <person name="Song X."/>
            <person name="Zhang H."/>
            <person name="Dai N."/>
            <person name="Sheng W."/>
            <person name="Hou X."/>
            <person name="Wei L."/>
        </authorList>
    </citation>
    <scope>NUCLEOTIDE SEQUENCE</scope>
    <source>
        <strain evidence="1">G02</strain>
        <tissue evidence="1">Leaf</tissue>
    </source>
</reference>
<reference evidence="1" key="2">
    <citation type="journal article" date="2024" name="Plant">
        <title>Genomic evolution and insights into agronomic trait innovations of Sesamum species.</title>
        <authorList>
            <person name="Miao H."/>
            <person name="Wang L."/>
            <person name="Qu L."/>
            <person name="Liu H."/>
            <person name="Sun Y."/>
            <person name="Le M."/>
            <person name="Wang Q."/>
            <person name="Wei S."/>
            <person name="Zheng Y."/>
            <person name="Lin W."/>
            <person name="Duan Y."/>
            <person name="Cao H."/>
            <person name="Xiong S."/>
            <person name="Wang X."/>
            <person name="Wei L."/>
            <person name="Li C."/>
            <person name="Ma Q."/>
            <person name="Ju M."/>
            <person name="Zhao R."/>
            <person name="Li G."/>
            <person name="Mu C."/>
            <person name="Tian Q."/>
            <person name="Mei H."/>
            <person name="Zhang T."/>
            <person name="Gao T."/>
            <person name="Zhang H."/>
        </authorList>
    </citation>
    <scope>NUCLEOTIDE SEQUENCE</scope>
    <source>
        <strain evidence="1">G02</strain>
    </source>
</reference>
<gene>
    <name evidence="1" type="ORF">Sradi_3007200</name>
</gene>